<proteinExistence type="predicted"/>
<dbReference type="AlphaFoldDB" id="A0A1L7CDJ9"/>
<sequence>MKNLLNIIFGIPLATIITVFSMLTSIIFGGGSSETHTPSEPGAYLHITDRMGIGRKGCTAYGWTSKEIMMPPSNASGYLRMLLAEPGTYEVTISCVPQILDGLKVSEPVHTTVTITGEGVEIFPITIARL</sequence>
<evidence type="ECO:0000313" key="3">
    <source>
        <dbReference type="Proteomes" id="UP000185478"/>
    </source>
</evidence>
<keyword evidence="1" id="KW-0812">Transmembrane</keyword>
<gene>
    <name evidence="2" type="ORF">CAQU_01310</name>
</gene>
<feature type="transmembrane region" description="Helical" evidence="1">
    <location>
        <begin position="7"/>
        <end position="28"/>
    </location>
</feature>
<reference evidence="2 3" key="1">
    <citation type="submission" date="2014-08" db="EMBL/GenBank/DDBJ databases">
        <title>Complete genome sequence of Corynebacterium aquilae S-613T(T) (=DSM 44791(T)), isolated from the choana of a healthy golden eagle.</title>
        <authorList>
            <person name="Ruckert C."/>
            <person name="Albersmeier A."/>
            <person name="Winkler A."/>
            <person name="Kalinowski J."/>
        </authorList>
    </citation>
    <scope>NUCLEOTIDE SEQUENCE [LARGE SCALE GENOMIC DNA]</scope>
    <source>
        <strain evidence="2 3">S-613</strain>
    </source>
</reference>
<keyword evidence="1" id="KW-0472">Membrane</keyword>
<keyword evidence="3" id="KW-1185">Reference proteome</keyword>
<dbReference type="RefSeq" id="WP_075724539.1">
    <property type="nucleotide sequence ID" value="NZ_CP009245.1"/>
</dbReference>
<protein>
    <submittedName>
        <fullName evidence="2">Uncharacterized protein</fullName>
    </submittedName>
</protein>
<dbReference type="EMBL" id="CP009245">
    <property type="protein sequence ID" value="APT83932.1"/>
    <property type="molecule type" value="Genomic_DNA"/>
</dbReference>
<organism evidence="2 3">
    <name type="scientific">Corynebacterium aquilae DSM 44791</name>
    <dbReference type="NCBI Taxonomy" id="1431546"/>
    <lineage>
        <taxon>Bacteria</taxon>
        <taxon>Bacillati</taxon>
        <taxon>Actinomycetota</taxon>
        <taxon>Actinomycetes</taxon>
        <taxon>Mycobacteriales</taxon>
        <taxon>Corynebacteriaceae</taxon>
        <taxon>Corynebacterium</taxon>
    </lineage>
</organism>
<evidence type="ECO:0000256" key="1">
    <source>
        <dbReference type="SAM" id="Phobius"/>
    </source>
</evidence>
<evidence type="ECO:0000313" key="2">
    <source>
        <dbReference type="EMBL" id="APT83932.1"/>
    </source>
</evidence>
<keyword evidence="1" id="KW-1133">Transmembrane helix</keyword>
<dbReference type="KEGG" id="caqu:CAQU_01310"/>
<accession>A0A1L7CDJ9</accession>
<name>A0A1L7CDJ9_9CORY</name>
<dbReference type="Proteomes" id="UP000185478">
    <property type="component" value="Chromosome"/>
</dbReference>